<keyword evidence="4 6" id="KW-1133">Transmembrane helix</keyword>
<accession>A0A0D8XYR0</accession>
<keyword evidence="3 6" id="KW-0812">Transmembrane</keyword>
<dbReference type="GO" id="GO:0016020">
    <property type="term" value="C:membrane"/>
    <property type="evidence" value="ECO:0007669"/>
    <property type="project" value="UniProtKB-SubCell"/>
</dbReference>
<evidence type="ECO:0000256" key="2">
    <source>
        <dbReference type="ARBA" id="ARBA00007558"/>
    </source>
</evidence>
<dbReference type="Proteomes" id="UP000053766">
    <property type="component" value="Unassembled WGS sequence"/>
</dbReference>
<name>A0A0D8XYR0_DICVI</name>
<comment type="similarity">
    <text evidence="2">Belongs to the RUS1 family.</text>
</comment>
<dbReference type="AlphaFoldDB" id="A0A0D8XYR0"/>
<evidence type="ECO:0000313" key="8">
    <source>
        <dbReference type="EMBL" id="KJH49768.1"/>
    </source>
</evidence>
<feature type="transmembrane region" description="Helical" evidence="6">
    <location>
        <begin position="218"/>
        <end position="239"/>
    </location>
</feature>
<dbReference type="InterPro" id="IPR006968">
    <property type="entry name" value="RUS_fam"/>
</dbReference>
<dbReference type="OrthoDB" id="364779at2759"/>
<reference evidence="8 9" key="1">
    <citation type="submission" date="2013-11" db="EMBL/GenBank/DDBJ databases">
        <title>Draft genome of the bovine lungworm Dictyocaulus viviparus.</title>
        <authorList>
            <person name="Mitreva M."/>
        </authorList>
    </citation>
    <scope>NUCLEOTIDE SEQUENCE [LARGE SCALE GENOMIC DNA]</scope>
    <source>
        <strain evidence="8 9">HannoverDv2000</strain>
    </source>
</reference>
<organism evidence="8 9">
    <name type="scientific">Dictyocaulus viviparus</name>
    <name type="common">Bovine lungworm</name>
    <dbReference type="NCBI Taxonomy" id="29172"/>
    <lineage>
        <taxon>Eukaryota</taxon>
        <taxon>Metazoa</taxon>
        <taxon>Ecdysozoa</taxon>
        <taxon>Nematoda</taxon>
        <taxon>Chromadorea</taxon>
        <taxon>Rhabditida</taxon>
        <taxon>Rhabditina</taxon>
        <taxon>Rhabditomorpha</taxon>
        <taxon>Strongyloidea</taxon>
        <taxon>Metastrongylidae</taxon>
        <taxon>Dictyocaulus</taxon>
    </lineage>
</organism>
<gene>
    <name evidence="8" type="ORF">DICVIV_04108</name>
</gene>
<dbReference type="PANTHER" id="PTHR12770:SF31">
    <property type="entry name" value="RUS FAMILY MEMBER 1"/>
    <property type="match status" value="1"/>
</dbReference>
<comment type="subcellular location">
    <subcellularLocation>
        <location evidence="1">Membrane</location>
    </subcellularLocation>
</comment>
<keyword evidence="5 6" id="KW-0472">Membrane</keyword>
<feature type="domain" description="Protein root UVB sensitive/RUS" evidence="7">
    <location>
        <begin position="46"/>
        <end position="267"/>
    </location>
</feature>
<evidence type="ECO:0000256" key="5">
    <source>
        <dbReference type="ARBA" id="ARBA00023136"/>
    </source>
</evidence>
<dbReference type="PANTHER" id="PTHR12770">
    <property type="entry name" value="RUS1 FAMILY PROTEIN C16ORF58"/>
    <property type="match status" value="1"/>
</dbReference>
<evidence type="ECO:0000256" key="4">
    <source>
        <dbReference type="ARBA" id="ARBA00022989"/>
    </source>
</evidence>
<evidence type="ECO:0000256" key="1">
    <source>
        <dbReference type="ARBA" id="ARBA00004370"/>
    </source>
</evidence>
<evidence type="ECO:0000313" key="9">
    <source>
        <dbReference type="Proteomes" id="UP000053766"/>
    </source>
</evidence>
<keyword evidence="9" id="KW-1185">Reference proteome</keyword>
<proteinExistence type="inferred from homology"/>
<reference evidence="9" key="2">
    <citation type="journal article" date="2016" name="Sci. Rep.">
        <title>Dictyocaulus viviparus genome, variome and transcriptome elucidate lungworm biology and support future intervention.</title>
        <authorList>
            <person name="McNulty S.N."/>
            <person name="Strube C."/>
            <person name="Rosa B.A."/>
            <person name="Martin J.C."/>
            <person name="Tyagi R."/>
            <person name="Choi Y.J."/>
            <person name="Wang Q."/>
            <person name="Hallsworth Pepin K."/>
            <person name="Zhang X."/>
            <person name="Ozersky P."/>
            <person name="Wilson R.K."/>
            <person name="Sternberg P.W."/>
            <person name="Gasser R.B."/>
            <person name="Mitreva M."/>
        </authorList>
    </citation>
    <scope>NUCLEOTIDE SEQUENCE [LARGE SCALE GENOMIC DNA]</scope>
    <source>
        <strain evidence="9">HannoverDv2000</strain>
    </source>
</reference>
<evidence type="ECO:0000259" key="7">
    <source>
        <dbReference type="Pfam" id="PF04884"/>
    </source>
</evidence>
<evidence type="ECO:0000256" key="6">
    <source>
        <dbReference type="SAM" id="Phobius"/>
    </source>
</evidence>
<sequence length="381" mass="42334">MATVFTESYSGRPYRKVSYHSMAHVPTSIVTNATGTFKTLISYMTKLQTVLIEVFLPQGYPYSVSNDYLRYQVWDTLQAFASSLTGALATEAVLKGAGVGDQSASTLAASLVWITKDGLGMIGRIAFSFIKGWELDHDCKKWRFLADIFNDMAFFVDLMAPSFSGSFVFCACTSSLLRSIVGVAGGATRTAIVQHQARRNNLADVASKDGSQETMVNISALLVSFIMLPLVFTFVHLYANYQAVRALNMDTLNPKRITIQIRSWLSSGKVLSICECNAMEPLFYSFGKRYLGCSLVPSARLLIKESYTLLFDITRNIGWIAMADTATKYSALNALFDLEILAKDKTSPDNFNAFVEELCKYGWKVDTSNLGFDEWTYSTHM</sequence>
<evidence type="ECO:0000256" key="3">
    <source>
        <dbReference type="ARBA" id="ARBA00022692"/>
    </source>
</evidence>
<dbReference type="EMBL" id="KN716224">
    <property type="protein sequence ID" value="KJH49768.1"/>
    <property type="molecule type" value="Genomic_DNA"/>
</dbReference>
<protein>
    <recommendedName>
        <fullName evidence="7">Protein root UVB sensitive/RUS domain-containing protein</fullName>
    </recommendedName>
</protein>
<dbReference type="Pfam" id="PF04884">
    <property type="entry name" value="UVB_sens_prot"/>
    <property type="match status" value="1"/>
</dbReference>
<dbReference type="InterPro" id="IPR054549">
    <property type="entry name" value="UVB_sens_RUS_dom"/>
</dbReference>